<keyword evidence="3" id="KW-1185">Reference proteome</keyword>
<feature type="non-terminal residue" evidence="2">
    <location>
        <position position="575"/>
    </location>
</feature>
<feature type="compositionally biased region" description="Acidic residues" evidence="1">
    <location>
        <begin position="182"/>
        <end position="198"/>
    </location>
</feature>
<evidence type="ECO:0000313" key="2">
    <source>
        <dbReference type="EMBL" id="KAF9323398.1"/>
    </source>
</evidence>
<sequence length="575" mass="63630">MATYKQRPYSRHVGTGRHSPDIVSPKITQSPVHHPVAHSSLAHTTPSQSQSHSYSHGLSHPDDDILDNASDHEWTSIRHTISARAKARQEQYYRNQEQQRAQEWHFVLGQHQKASESASARNITRKIKDTHSSDEYGDPVAPPVASASTYQEDQHTPILFETDLEGETSSHFGFSDLASDLDGLDESEDQGWSQDDDERVPSSSTSVYGTIIKHQDQLQQKPFSSPYSNTSTISLSNLTHPSFALGHNDNQGASFHLQNKMPFHDGSGNFGAVLSGDSDQGGWESSTSAVSSIFSSYSRRIAKRHSLTPLTRPISSPEFDSVLQNIATLQGQSNHPHPHPYHHHYPHTHQSMMTMEKRSDSNTVSTVDSASLYSSTRASKPHRQRYHGQIKLQSCSIYESEMEDIEGMVFDIPSKVGWLQVFEQALNVFNNSQDDMGSQNPIKALAQSPFVDDLDPNATIGVSKGSTITLPVSHSVTDDTDVDGAEDTDTSSPGSKERAHTPSSTAPSTDLALPSTPTPLSGPTSSMVKSLSCQVQMKHLRQKIFCERHYININSGKTYSNKIYLHHDRIKLLSK</sequence>
<feature type="region of interest" description="Disordered" evidence="1">
    <location>
        <begin position="1"/>
        <end position="64"/>
    </location>
</feature>
<protein>
    <submittedName>
        <fullName evidence="2">Uncharacterized protein</fullName>
    </submittedName>
</protein>
<organism evidence="2 3">
    <name type="scientific">Podila minutissima</name>
    <dbReference type="NCBI Taxonomy" id="64525"/>
    <lineage>
        <taxon>Eukaryota</taxon>
        <taxon>Fungi</taxon>
        <taxon>Fungi incertae sedis</taxon>
        <taxon>Mucoromycota</taxon>
        <taxon>Mortierellomycotina</taxon>
        <taxon>Mortierellomycetes</taxon>
        <taxon>Mortierellales</taxon>
        <taxon>Mortierellaceae</taxon>
        <taxon>Podila</taxon>
    </lineage>
</organism>
<proteinExistence type="predicted"/>
<feature type="region of interest" description="Disordered" evidence="1">
    <location>
        <begin position="171"/>
        <end position="204"/>
    </location>
</feature>
<feature type="region of interest" description="Disordered" evidence="1">
    <location>
        <begin position="470"/>
        <end position="525"/>
    </location>
</feature>
<feature type="region of interest" description="Disordered" evidence="1">
    <location>
        <begin position="129"/>
        <end position="151"/>
    </location>
</feature>
<dbReference type="EMBL" id="JAAAUY010001295">
    <property type="protein sequence ID" value="KAF9323398.1"/>
    <property type="molecule type" value="Genomic_DNA"/>
</dbReference>
<gene>
    <name evidence="2" type="ORF">BG006_001483</name>
</gene>
<reference evidence="2" key="1">
    <citation type="journal article" date="2020" name="Fungal Divers.">
        <title>Resolving the Mortierellaceae phylogeny through synthesis of multi-gene phylogenetics and phylogenomics.</title>
        <authorList>
            <person name="Vandepol N."/>
            <person name="Liber J."/>
            <person name="Desiro A."/>
            <person name="Na H."/>
            <person name="Kennedy M."/>
            <person name="Barry K."/>
            <person name="Grigoriev I.V."/>
            <person name="Miller A.N."/>
            <person name="O'Donnell K."/>
            <person name="Stajich J.E."/>
            <person name="Bonito G."/>
        </authorList>
    </citation>
    <scope>NUCLEOTIDE SEQUENCE</scope>
    <source>
        <strain evidence="2">NVP1</strain>
    </source>
</reference>
<dbReference type="Proteomes" id="UP000696485">
    <property type="component" value="Unassembled WGS sequence"/>
</dbReference>
<name>A0A9P5VGQ3_9FUNG</name>
<dbReference type="AlphaFoldDB" id="A0A9P5VGQ3"/>
<feature type="compositionally biased region" description="Acidic residues" evidence="1">
    <location>
        <begin position="478"/>
        <end position="489"/>
    </location>
</feature>
<comment type="caution">
    <text evidence="2">The sequence shown here is derived from an EMBL/GenBank/DDBJ whole genome shotgun (WGS) entry which is preliminary data.</text>
</comment>
<feature type="compositionally biased region" description="Low complexity" evidence="1">
    <location>
        <begin position="507"/>
        <end position="525"/>
    </location>
</feature>
<accession>A0A9P5VGQ3</accession>
<evidence type="ECO:0000256" key="1">
    <source>
        <dbReference type="SAM" id="MobiDB-lite"/>
    </source>
</evidence>
<evidence type="ECO:0000313" key="3">
    <source>
        <dbReference type="Proteomes" id="UP000696485"/>
    </source>
</evidence>
<feature type="compositionally biased region" description="Polar residues" evidence="1">
    <location>
        <begin position="41"/>
        <end position="56"/>
    </location>
</feature>